<protein>
    <submittedName>
        <fullName evidence="2">Uncharacterized protein</fullName>
    </submittedName>
</protein>
<keyword evidence="1" id="KW-1133">Transmembrane helix</keyword>
<proteinExistence type="predicted"/>
<gene>
    <name evidence="2" type="ORF">TVY486_0802960</name>
</gene>
<keyword evidence="1" id="KW-0812">Transmembrane</keyword>
<evidence type="ECO:0000313" key="2">
    <source>
        <dbReference type="EMBL" id="CCC49687.1"/>
    </source>
</evidence>
<sequence>MGSNPRLKRQCKSADHGGRKIVTQLAAMVLTLLMMLPVADSTITFTLTNVERLALYQTARLSFKRVPGNSEPAITEGDSFYFVEEDKSSDCTSTVAARQPFKVSNVDGSGTSGYGFVSVRRDIFSVGGKYVVCYIAGDKAHVVHGTDGKALIVHRNVYTDYVVDPPKVTAGLEMINITLYRERGHPGAPNNGLRGENTVFLVPCTQEGGECNDLDDLAGLCASRPKERIDLHLLHGAEGSDVKGTLSVPLKLRGSRCVICVPYCGKESQTCSGFSPADMSYAVVVPTPLSGKPPFVEIAGTNPSRYIVVPSEPQARERGYVLLFGNGLSVKDEISIIHSGETCGSKTASLLNNLEVSPVTLVNSSCVNVTFVAPELIKQKMVGHLCYRLASSGLWTTVRRDATAHSRSPDFVVDVLQPTGFTVSPEKPVVGQPFTVTFNGEGLDAKRDSAFVVLSATCETAVEQISKFSCEFVLNQELNGKTQCNVVVDPPMNGPISAQICYQKGRSAVTAMISGSLMLAGRNPRFRITPYPLYAGQMATMTFVGDGLSAGDTVSFVPPGRRCGGADDVNTFSLQNVREEEKNKSYSYDAVGRGGQCLRTCYFIRSLNVWSVARMEEVVPVGNDCRTSDLYVRDYSLTFMLPGPYLSARETATLVLSSVKVMPSAVKLVRVKDNCVLTFCNVNGRLVTACEMEQHAEDYVSPVSNWKVDIFAAEAVSTYVLCIKNGGDTYIPVPQVDGDVRSPRFIFMPEAPNPRFTAHSPQVWRVGEALLSSTFRGHDLDPNTDEVRVIADADMASPTAKACPGVDTKTKLALTSSLSSEQPGGLKRSSRSSVTAVHGQSHLLYTGAVVHLCYVWGGGKRITHAGSVVFQESFPLNMALPPKPRNGYTAGKPIKISFQSNTTSLKLGSEELYFYRFPTVSGKNVKCYCDNSCPEMNRVSYPSAVLKAGKTLSETEWMNVQGFDNHGYSATYVACYSSRLRQSVTYLGTVTVGMSQPAYYTVKGSAVLRRGSPIVVTAVQQCSGELCADLTERDEMRLIPISNGCHEIDDSDVAGIKAVGAPVVNNALYSATFVVGNVGSYRVCYRIDDAFVELKKSSKYTADLIVISEADPDSFESIPQQPTAGQFVSVVLSCSSSACLSCSKLRLVEGESASCWDAHADAVESTNCEKSFNNMVFPNKEIKEGKYTVCYGSSVDTSMRVPGTLVVEKANPVAYTVTFPTVQANQYTDAAISIFGTGLSVGDEVFLLPSSGISCHDLRKDPVRRNSTLREWLAPSVKAPVLQIDPSGTRATWVVSSGQNVFNIGILSDPSMCDNPGKSCTMKLCYKRQGATWAQVRPQDKEIKLVPPNPSSVSFHHKSLVVDMYTIATVSGTDLSTSDFLTVRRSSCSGEPVTVSVGKGKVNDERTSWTGVVRFTTTVNKYAFCYTRGGVVTEISNVITMDKALNVGARNVFFSLNGTSTHRLNGPSRYEMLSLSAQLQDGAIAELKSVSVIPPSKECLYKAFKYGPEMEPKFEPALNLKMDSPHLFIGRITVPAGPYAICMEIGDDMFRVTTNVAGGSFNIEEARPSAYRTIPVVPLVDQESRMIFDNADALQLSEEDTLTIIDGSLYECGAQNMTVVSRSALKKVQSDSEASALEAEIQVPKKYTGVALTVCYQRKGAFGATVPREDKEDRNLVVVGQIPSTWEVKTVHVQERRTLTMIFKGDKLKPDFLQETDEASLVLVSDEENLPSCGRNAAVAGGKITILGNDAVWTITSSLLVKGKYIVCYKPAVIGISLHVSNPLTLVVEEMQSPTDVYMGSGDTLEVFSGQQFHLMFETKVDLNPVLSYDNEVLTKDAVLFSSTIDCSRALTNAQVAVIPDEFQYKVIEERNALSDFPIPYMHLVIRADPGKYYVCMRRAGRKMGEAFFEYEVIGQAESPAALTVRPPPISSIATRPTELRASVPGAEMRITYGRGYREMNIEKLFFIHNEQGGEEAAVVDACYRPTAQDAILGEEVKLLKPVVHVDVSTGRAVKPFPAPGEYKLCVRLRGRTQRAASVVGGVLTVGKPSPASYSVREVIDTNASFDIEFTASDPIFAPHVLKKNTMKLYMVQPGEMIGDAAPSCENLAVQRVDNVGRLVSIDSSSGRRASVTAKVASKAYLYVCFLTYGQIHYFPVPNSKGGYFFSVGLTGAHRYVVKPATPFMGQQVSIALFGNLLTGEDRVKVVKMDDDVPDSEYDTGCTETARSANAETPNDVVGGTVNVVGPSQVRYTLRINTTGRFILCYRSSRTHRGWLRVQDMSFFEVHSPHPTSYGVSASPAYVSESVTLTVYDNGNMMGGDDEAKLVTSSDKPNTFVCTEDAKQSKALRLFERVEEDSSMSRSVFKVCSSTPTDITLCYSLRDGSWAEVPLQTPPRTYVFESIKFLASPFQGHQLTPLNPRPHEPFNIKLTSSDEGIGVVFVNFARGKQGPCASKPAYVKPPLYKKGKEANVFTVAMPTSGEYQLYLGIKTGNRDRVIAYGSTIKVDACNPCSFSPSYTFLGSTISLKFTSSTGGGFSSKDTIRLVSVAQSGSGAEACNTPKGPFAARIFKPVSEKTTESSTTFSFTVSERGAFAGEYYVCYRLASSGSNYAAVTSEDGTEASTFRIYPKLRLTALMCPSEPAHRNTLRLTLRPGAARHPQDVFLPDDKLALLPESVQCNPGALENSAIATATLERVQSTESVWLVTLPGSRREKRYQLCFFAARSQNIALVEPPTLLVAPQNPISVRTKPAIVTSSVTGLEVMIEGRNLQEKDELYVVPGHEKCSERCDERAEPVEMLDLEIIKSLVNTSFMSMYVINSLEDQTDIRICYRRASGQLVSIAAYDLGTVNPQTYQVSFVPRVGTRPVLTFAGFDLTTEDRVMLVPEGYSCDDEYAVASGVFIKQGWSSESTRFHLPLIGVAHGSYTVCYDAGGSFGYVQMKEPLAVRPGGPSSYVLSNTPMLGRR</sequence>
<dbReference type="EMBL" id="HE573024">
    <property type="protein sequence ID" value="CCC49687.1"/>
    <property type="molecule type" value="Genomic_DNA"/>
</dbReference>
<evidence type="ECO:0000256" key="1">
    <source>
        <dbReference type="SAM" id="Phobius"/>
    </source>
</evidence>
<feature type="non-terminal residue" evidence="2">
    <location>
        <position position="2965"/>
    </location>
</feature>
<feature type="transmembrane region" description="Helical" evidence="1">
    <location>
        <begin position="21"/>
        <end position="39"/>
    </location>
</feature>
<keyword evidence="1" id="KW-0472">Membrane</keyword>
<name>G0U0T7_TRYVY</name>
<reference evidence="2" key="1">
    <citation type="journal article" date="2012" name="Proc. Natl. Acad. Sci. U.S.A.">
        <title>Antigenic diversity is generated by distinct evolutionary mechanisms in African trypanosome species.</title>
        <authorList>
            <person name="Jackson A.P."/>
            <person name="Berry A."/>
            <person name="Aslett M."/>
            <person name="Allison H.C."/>
            <person name="Burton P."/>
            <person name="Vavrova-Anderson J."/>
            <person name="Brown R."/>
            <person name="Browne H."/>
            <person name="Corton N."/>
            <person name="Hauser H."/>
            <person name="Gamble J."/>
            <person name="Gilderthorp R."/>
            <person name="Marcello L."/>
            <person name="McQuillan J."/>
            <person name="Otto T.D."/>
            <person name="Quail M.A."/>
            <person name="Sanders M.J."/>
            <person name="van Tonder A."/>
            <person name="Ginger M.L."/>
            <person name="Field M.C."/>
            <person name="Barry J.D."/>
            <person name="Hertz-Fowler C."/>
            <person name="Berriman M."/>
        </authorList>
    </citation>
    <scope>NUCLEOTIDE SEQUENCE</scope>
    <source>
        <strain evidence="2">Y486</strain>
    </source>
</reference>
<organism evidence="2">
    <name type="scientific">Trypanosoma vivax (strain Y486)</name>
    <dbReference type="NCBI Taxonomy" id="1055687"/>
    <lineage>
        <taxon>Eukaryota</taxon>
        <taxon>Discoba</taxon>
        <taxon>Euglenozoa</taxon>
        <taxon>Kinetoplastea</taxon>
        <taxon>Metakinetoplastina</taxon>
        <taxon>Trypanosomatida</taxon>
        <taxon>Trypanosomatidae</taxon>
        <taxon>Trypanosoma</taxon>
        <taxon>Duttonella</taxon>
    </lineage>
</organism>
<accession>G0U0T7</accession>